<proteinExistence type="predicted"/>
<evidence type="ECO:0008006" key="3">
    <source>
        <dbReference type="Google" id="ProtNLM"/>
    </source>
</evidence>
<organism evidence="1 2">
    <name type="scientific">Mycolicibacterium anyangense</name>
    <dbReference type="NCBI Taxonomy" id="1431246"/>
    <lineage>
        <taxon>Bacteria</taxon>
        <taxon>Bacillati</taxon>
        <taxon>Actinomycetota</taxon>
        <taxon>Actinomycetes</taxon>
        <taxon>Mycobacteriales</taxon>
        <taxon>Mycobacteriaceae</taxon>
        <taxon>Mycolicibacterium</taxon>
    </lineage>
</organism>
<evidence type="ECO:0000313" key="2">
    <source>
        <dbReference type="Proteomes" id="UP000467249"/>
    </source>
</evidence>
<protein>
    <recommendedName>
        <fullName evidence="3">Diacylglycerol O-acyltransferase</fullName>
    </recommendedName>
</protein>
<sequence>MAARIRPIRVSPSRHEFHGTTRPDNQLALLDQAFFDGHRAAGQKEVMQVGWLYRHAVDLDELNGFHHNLSHGLLGRRIERSPLPFGRHRWVVDDQPTEIELAAAARPRAELGDWFDECTREPVDPERGPGWRLSVLPLTDGSTAISLVLSHYVIDGIGGALAVTEAALNLPRHLDYPPPRSRGRVRALIQDSAACLHDTGPVARAFAVAVRGARGRVDDVARAKASRPAGQDGNPHDPITMPSVWIRINLDEWSARAEALGGTASTLAAAVTARLDQHMGRRHGDCDGVPVLLVVNDRTADDVRAIAVSFVRARLDPTGVTADLRGARAAIKQALQTHRDSPDESAELAALTPFTPKQAWRLMVESALSDPEYPAVCSNLGDTGPAAIRPDGSRCDDVFARGASQHLTRHWLDRMGSQLHLFIGTSAEINRVGIYVSGYQPGSVTTRAELRALAACTLAEFSLVADID</sequence>
<dbReference type="InterPro" id="IPR023213">
    <property type="entry name" value="CAT-like_dom_sf"/>
</dbReference>
<dbReference type="Proteomes" id="UP000467249">
    <property type="component" value="Chromosome"/>
</dbReference>
<name>A0A6N4WAC2_9MYCO</name>
<evidence type="ECO:0000313" key="1">
    <source>
        <dbReference type="EMBL" id="BBZ77002.1"/>
    </source>
</evidence>
<dbReference type="KEGG" id="many:MANY_23390"/>
<dbReference type="SUPFAM" id="SSF52777">
    <property type="entry name" value="CoA-dependent acyltransferases"/>
    <property type="match status" value="1"/>
</dbReference>
<dbReference type="EMBL" id="AP022620">
    <property type="protein sequence ID" value="BBZ77002.1"/>
    <property type="molecule type" value="Genomic_DNA"/>
</dbReference>
<keyword evidence="2" id="KW-1185">Reference proteome</keyword>
<accession>A0A6N4WAC2</accession>
<dbReference type="AlphaFoldDB" id="A0A6N4WAC2"/>
<gene>
    <name evidence="1" type="ORF">MANY_23390</name>
</gene>
<dbReference type="Gene3D" id="3.30.559.10">
    <property type="entry name" value="Chloramphenicol acetyltransferase-like domain"/>
    <property type="match status" value="1"/>
</dbReference>
<reference evidence="1 2" key="1">
    <citation type="journal article" date="2019" name="Emerg. Microbes Infect.">
        <title>Comprehensive subspecies identification of 175 nontuberculous mycobacteria species based on 7547 genomic profiles.</title>
        <authorList>
            <person name="Matsumoto Y."/>
            <person name="Kinjo T."/>
            <person name="Motooka D."/>
            <person name="Nabeya D."/>
            <person name="Jung N."/>
            <person name="Uechi K."/>
            <person name="Horii T."/>
            <person name="Iida T."/>
            <person name="Fujita J."/>
            <person name="Nakamura S."/>
        </authorList>
    </citation>
    <scope>NUCLEOTIDE SEQUENCE [LARGE SCALE GENOMIC DNA]</scope>
    <source>
        <strain evidence="1 2">JCM 30275</strain>
    </source>
</reference>